<evidence type="ECO:0000259" key="1">
    <source>
        <dbReference type="PROSITE" id="PS01031"/>
    </source>
</evidence>
<dbReference type="EMBL" id="SNRY01000034">
    <property type="protein sequence ID" value="KAA6350079.1"/>
    <property type="molecule type" value="Genomic_DNA"/>
</dbReference>
<dbReference type="SUPFAM" id="SSF49764">
    <property type="entry name" value="HSP20-like chaperones"/>
    <property type="match status" value="1"/>
</dbReference>
<proteinExistence type="predicted"/>
<name>A0A5J4SV50_9ZZZZ</name>
<dbReference type="InterPro" id="IPR008978">
    <property type="entry name" value="HSP20-like_chaperone"/>
</dbReference>
<dbReference type="Pfam" id="PF00011">
    <property type="entry name" value="HSP20"/>
    <property type="match status" value="1"/>
</dbReference>
<accession>A0A5J4SV50</accession>
<keyword evidence="2" id="KW-0346">Stress response</keyword>
<dbReference type="CDD" id="cd06464">
    <property type="entry name" value="ACD_sHsps-like"/>
    <property type="match status" value="1"/>
</dbReference>
<feature type="domain" description="SHSP" evidence="1">
    <location>
        <begin position="25"/>
        <end position="142"/>
    </location>
</feature>
<comment type="caution">
    <text evidence="2">The sequence shown here is derived from an EMBL/GenBank/DDBJ whole genome shotgun (WGS) entry which is preliminary data.</text>
</comment>
<dbReference type="InterPro" id="IPR031107">
    <property type="entry name" value="Small_HSP"/>
</dbReference>
<dbReference type="AlphaFoldDB" id="A0A5J4SV50"/>
<organism evidence="2">
    <name type="scientific">termite gut metagenome</name>
    <dbReference type="NCBI Taxonomy" id="433724"/>
    <lineage>
        <taxon>unclassified sequences</taxon>
        <taxon>metagenomes</taxon>
        <taxon>organismal metagenomes</taxon>
    </lineage>
</organism>
<evidence type="ECO:0000313" key="2">
    <source>
        <dbReference type="EMBL" id="KAA6350079.1"/>
    </source>
</evidence>
<sequence>MMPIRRVQNWLPDVFSDFFTNDWIEKVNVTSPAINVLETDAGFKVEVAACGMTKDDFNVHIDEEENLIISMEKKEEKKEEKKNHRYLRREFSYSNFRQTLLLPDNADKENIAASVENGVLHIEIPKLKEVETKKQPKSIEVK</sequence>
<dbReference type="Gene3D" id="2.60.40.790">
    <property type="match status" value="1"/>
</dbReference>
<protein>
    <submittedName>
        <fullName evidence="2">18 kDa heat shock protein</fullName>
    </submittedName>
</protein>
<reference evidence="2" key="1">
    <citation type="submission" date="2019-03" db="EMBL/GenBank/DDBJ databases">
        <title>Single cell metagenomics reveals metabolic interactions within the superorganism composed of flagellate Streblomastix strix and complex community of Bacteroidetes bacteria on its surface.</title>
        <authorList>
            <person name="Treitli S.C."/>
            <person name="Kolisko M."/>
            <person name="Husnik F."/>
            <person name="Keeling P."/>
            <person name="Hampl V."/>
        </authorList>
    </citation>
    <scope>NUCLEOTIDE SEQUENCE</scope>
    <source>
        <strain evidence="2">STM</strain>
    </source>
</reference>
<dbReference type="PANTHER" id="PTHR11527">
    <property type="entry name" value="HEAT-SHOCK PROTEIN 20 FAMILY MEMBER"/>
    <property type="match status" value="1"/>
</dbReference>
<dbReference type="PROSITE" id="PS01031">
    <property type="entry name" value="SHSP"/>
    <property type="match status" value="1"/>
</dbReference>
<gene>
    <name evidence="2" type="ORF">EZS27_002543</name>
</gene>
<dbReference type="InterPro" id="IPR002068">
    <property type="entry name" value="A-crystallin/Hsp20_dom"/>
</dbReference>